<evidence type="ECO:0000313" key="4">
    <source>
        <dbReference type="Proteomes" id="UP000308037"/>
    </source>
</evidence>
<sequence length="899" mass="96981">MTILNVRDYGARGDGSADDTAAIQRAIDDASDGDTVYVPAGTYVLDRHAGEGIIVYDGDDHASPLTIEGDGPETVLKMQGGQSDTYRMIRHLRPRGNEVLLRNMVFDGNKSEHPSVSGTAVEYRSTDASGTGDMRVEDVEIRDCASNGMIIQYGGVTAERVTVHGCHGHGIAVHTDSSGHNDPPATLRRIHSYENAENGGRYAVDMSGGKGIIEDSVIGESVNGGGTKVSRGAIKMEYHRVQITSSPSHAFQNTGGGNGVHVVFDDVVFEECGRNVRLDDDGRYEIPDGSALIATGFYGDDRGQIHLLDDATLDAGGGTIYSNQAGDGAAGLNSETSFDSAIGAYYHSQNDGGSIENQRNLKIGTQGERDKRSLATVPTADEVGAWTDGNREETEGENGEESWSEPTEPDEKTAFESWTPRWEAADGDWRVVTGSGYEGEHALEFEHDGSERTRYAISWDAVGEPSDVEVLDKFRVPEFNEDDALGFHGRVHLRSSIDGGQEGGYWIETEARENAFRLGKYTDGDLTTLGRFGTPAENTFFYRRFRAEGETLRAKVWEVTEAEPAGWDIEVTDGDHSEGWVGLGSFGTEAVETDVLSVGIDGETAPGPFSDVSRPPSLSWETPDDGATADGAVSIAIDVTHANEASPTVEYRVDDGTWSSASYESGSRYVDTWNTTTVRDGSHTLEARVVDGDATVTESIEVTVENGVIVGSKRARSATEDGVTLVGELIAIGTLDDVSCYFEWRTTGSDSWNVAGATTKGSTGEFEAELDGLEAKTDYEFRAVADGSQEHGRTISFRTSANGVEERGLSIDRFDVNDRSDSTRSWFNIQWAVSDDDGELDTVVTELRYGGTTVAADSTRVSGETASFSHNLHVRGDVDEVRLSVNDTSNETRTETKPL</sequence>
<feature type="region of interest" description="Disordered" evidence="1">
    <location>
        <begin position="602"/>
        <end position="624"/>
    </location>
</feature>
<dbReference type="InterPro" id="IPR011050">
    <property type="entry name" value="Pectin_lyase_fold/virulence"/>
</dbReference>
<reference evidence="3 4" key="1">
    <citation type="submission" date="2019-04" db="EMBL/GenBank/DDBJ databases">
        <title>Natronomonas sp. F20-122 a newhaloarchaeon isolated from a saline saltern of Isla Bacuta, Huelva, Spain.</title>
        <authorList>
            <person name="Duran-Viseras A."/>
            <person name="Sanchez-Porro C."/>
            <person name="Ventosa A."/>
        </authorList>
    </citation>
    <scope>NUCLEOTIDE SEQUENCE [LARGE SCALE GENOMIC DNA]</scope>
    <source>
        <strain evidence="3 4">F20-122</strain>
    </source>
</reference>
<evidence type="ECO:0000259" key="2">
    <source>
        <dbReference type="Pfam" id="PF12708"/>
    </source>
</evidence>
<dbReference type="SMART" id="SM00710">
    <property type="entry name" value="PbH1"/>
    <property type="match status" value="5"/>
</dbReference>
<organism evidence="3 4">
    <name type="scientific">Natronomonas salsuginis</name>
    <dbReference type="NCBI Taxonomy" id="2217661"/>
    <lineage>
        <taxon>Archaea</taxon>
        <taxon>Methanobacteriati</taxon>
        <taxon>Methanobacteriota</taxon>
        <taxon>Stenosarchaea group</taxon>
        <taxon>Halobacteria</taxon>
        <taxon>Halobacteriales</taxon>
        <taxon>Natronomonadaceae</taxon>
        <taxon>Natronomonas</taxon>
    </lineage>
</organism>
<feature type="domain" description="Rhamnogalacturonase A/B/Epimerase-like pectate lyase" evidence="2">
    <location>
        <begin position="4"/>
        <end position="182"/>
    </location>
</feature>
<dbReference type="InterPro" id="IPR013783">
    <property type="entry name" value="Ig-like_fold"/>
</dbReference>
<accession>A0A4U5JAE5</accession>
<name>A0A4U5JAE5_9EURY</name>
<dbReference type="Pfam" id="PF12708">
    <property type="entry name" value="Pect-lyase_RHGA_epim"/>
    <property type="match status" value="1"/>
</dbReference>
<dbReference type="Proteomes" id="UP000308037">
    <property type="component" value="Unassembled WGS sequence"/>
</dbReference>
<dbReference type="AlphaFoldDB" id="A0A4U5JAE5"/>
<dbReference type="OrthoDB" id="219630at2157"/>
<comment type="caution">
    <text evidence="3">The sequence shown here is derived from an EMBL/GenBank/DDBJ whole genome shotgun (WGS) entry which is preliminary data.</text>
</comment>
<dbReference type="Gene3D" id="2.60.120.560">
    <property type="entry name" value="Exo-inulinase, domain 1"/>
    <property type="match status" value="1"/>
</dbReference>
<feature type="compositionally biased region" description="Acidic residues" evidence="1">
    <location>
        <begin position="394"/>
        <end position="403"/>
    </location>
</feature>
<feature type="region of interest" description="Disordered" evidence="1">
    <location>
        <begin position="364"/>
        <end position="411"/>
    </location>
</feature>
<dbReference type="InterPro" id="IPR006626">
    <property type="entry name" value="PbH1"/>
</dbReference>
<dbReference type="InterPro" id="IPR024535">
    <property type="entry name" value="RHGA/B-epi-like_pectate_lyase"/>
</dbReference>
<dbReference type="RefSeq" id="WP_137276049.1">
    <property type="nucleotide sequence ID" value="NZ_QKNX01000002.1"/>
</dbReference>
<evidence type="ECO:0000256" key="1">
    <source>
        <dbReference type="SAM" id="MobiDB-lite"/>
    </source>
</evidence>
<dbReference type="InterPro" id="IPR012334">
    <property type="entry name" value="Pectin_lyas_fold"/>
</dbReference>
<feature type="region of interest" description="Disordered" evidence="1">
    <location>
        <begin position="111"/>
        <end position="130"/>
    </location>
</feature>
<evidence type="ECO:0000313" key="3">
    <source>
        <dbReference type="EMBL" id="TKR26132.1"/>
    </source>
</evidence>
<keyword evidence="4" id="KW-1185">Reference proteome</keyword>
<dbReference type="Gene3D" id="2.160.20.10">
    <property type="entry name" value="Single-stranded right-handed beta-helix, Pectin lyase-like"/>
    <property type="match status" value="1"/>
</dbReference>
<protein>
    <recommendedName>
        <fullName evidence="2">Rhamnogalacturonase A/B/Epimerase-like pectate lyase domain-containing protein</fullName>
    </recommendedName>
</protein>
<proteinExistence type="predicted"/>
<gene>
    <name evidence="3" type="ORF">DM868_06460</name>
</gene>
<dbReference type="Gene3D" id="2.60.40.10">
    <property type="entry name" value="Immunoglobulins"/>
    <property type="match status" value="1"/>
</dbReference>
<dbReference type="SUPFAM" id="SSF51126">
    <property type="entry name" value="Pectin lyase-like"/>
    <property type="match status" value="1"/>
</dbReference>
<dbReference type="EMBL" id="QKNX01000002">
    <property type="protein sequence ID" value="TKR26132.1"/>
    <property type="molecule type" value="Genomic_DNA"/>
</dbReference>